<feature type="region of interest" description="Disordered" evidence="1">
    <location>
        <begin position="1"/>
        <end position="20"/>
    </location>
</feature>
<evidence type="ECO:0000256" key="1">
    <source>
        <dbReference type="SAM" id="MobiDB-lite"/>
    </source>
</evidence>
<evidence type="ECO:0000313" key="3">
    <source>
        <dbReference type="Proteomes" id="UP000481153"/>
    </source>
</evidence>
<sequence>MSESNRRAESPRLNETSWNTHGSTSNSFLYCGSHEVGGMNHADVSSEMEQVNQAHTSPERIYSATYSLMAASSVSLHSSSTAGLANEPSFAEPVIENRAVNLKDEKRNKVLHHPMVAKVSTNGREVQCKCGRMVRLNPPWYILKYEQHLSSRNCKKHGNNSRPYLQKVSEVKANTSCPEVFADVNTILKEGHPEETKTQLQEMKFLCATQLKAHPKFSKVAIDGTFVRCVCKTNVVLSEPWNINNFLQHVENAMCVRPKKRQAKHESSCATESNLNPPCPGIRGSDVYEYVASSVQITGGSRPKYVIARELFPDVFPSTEKCEINKLLCPYEKKVLHDTIQKEAMWWIDKDAASVRSLSCTGLASGKLAGIRQPCTKCSNLRSLPSFRTAIISKGAKRSENQKFTPKSLSSATFRDLVVQDDLSHKMASYSRELTELFNSYKEEKNPHYYWLSAAEMGLAKEFDDSPVVIGLLQWIVALKEKEKRGVGKQNMPFSSSLDDFISALTTVSQKASELFQEHFCRRSKRRASNFSSSNQNPLMALIAVSSGQDQGISDLIDNGEREKNITEDDSIDEDSSATSNIDQREVKWELHCAQHPLEVISCPGLEMGPFVAAARQVIGGSRPRHVIANELFPHCFHEGKAAISSSLTLEEKYLLMDTMHKEAQWRVDKFGKCVRSLKCLGQCIRKNDACESCTALKRSANLRSAESKARRQQKNPNNIRFIPNRFTATDPYLHKMKKNSILRNLVLKSKEFVDSNLDAPFWIKLARFGITGTFRAYPVFEGVIENLVDSKDKARRGVGKQNMTYSPALDEFMQKMMEISPQALELFSERICGRSSKSLTKKRKLSQIDPLLLNSNSDVMPMPMPAILMYDNQDDDRLLSLNDVGLMHPHSNSFTQELLVSDAELQSNVMQL</sequence>
<feature type="compositionally biased region" description="Basic and acidic residues" evidence="1">
    <location>
        <begin position="1"/>
        <end position="12"/>
    </location>
</feature>
<reference evidence="2 3" key="1">
    <citation type="submission" date="2019-07" db="EMBL/GenBank/DDBJ databases">
        <title>Genomics analysis of Aphanomyces spp. identifies a new class of oomycete effector associated with host adaptation.</title>
        <authorList>
            <person name="Gaulin E."/>
        </authorList>
    </citation>
    <scope>NUCLEOTIDE SEQUENCE [LARGE SCALE GENOMIC DNA]</scope>
    <source>
        <strain evidence="2 3">ATCC 201684</strain>
    </source>
</reference>
<organism evidence="2 3">
    <name type="scientific">Aphanomyces euteiches</name>
    <dbReference type="NCBI Taxonomy" id="100861"/>
    <lineage>
        <taxon>Eukaryota</taxon>
        <taxon>Sar</taxon>
        <taxon>Stramenopiles</taxon>
        <taxon>Oomycota</taxon>
        <taxon>Saprolegniomycetes</taxon>
        <taxon>Saprolegniales</taxon>
        <taxon>Verrucalvaceae</taxon>
        <taxon>Aphanomyces</taxon>
    </lineage>
</organism>
<accession>A0A6G0WMD3</accession>
<name>A0A6G0WMD3_9STRA</name>
<comment type="caution">
    <text evidence="2">The sequence shown here is derived from an EMBL/GenBank/DDBJ whole genome shotgun (WGS) entry which is preliminary data.</text>
</comment>
<keyword evidence="3" id="KW-1185">Reference proteome</keyword>
<proteinExistence type="predicted"/>
<gene>
    <name evidence="2" type="ORF">Ae201684_013695</name>
</gene>
<dbReference type="AlphaFoldDB" id="A0A6G0WMD3"/>
<dbReference type="Proteomes" id="UP000481153">
    <property type="component" value="Unassembled WGS sequence"/>
</dbReference>
<feature type="region of interest" description="Disordered" evidence="1">
    <location>
        <begin position="558"/>
        <end position="580"/>
    </location>
</feature>
<evidence type="ECO:0000313" key="2">
    <source>
        <dbReference type="EMBL" id="KAF0728509.1"/>
    </source>
</evidence>
<protein>
    <submittedName>
        <fullName evidence="2">Uncharacterized protein</fullName>
    </submittedName>
</protein>
<dbReference type="EMBL" id="VJMJ01000176">
    <property type="protein sequence ID" value="KAF0728509.1"/>
    <property type="molecule type" value="Genomic_DNA"/>
</dbReference>